<reference evidence="2" key="1">
    <citation type="submission" date="2017-09" db="EMBL/GenBank/DDBJ databases">
        <authorList>
            <person name="Varghese N."/>
            <person name="Submissions S."/>
        </authorList>
    </citation>
    <scope>NUCLEOTIDE SEQUENCE [LARGE SCALE GENOMIC DNA]</scope>
    <source>
        <strain evidence="2">C7</strain>
    </source>
</reference>
<proteinExistence type="predicted"/>
<protein>
    <submittedName>
        <fullName evidence="1">Uncharacterized protein</fullName>
    </submittedName>
</protein>
<evidence type="ECO:0000313" key="1">
    <source>
        <dbReference type="EMBL" id="SOH93351.1"/>
    </source>
</evidence>
<dbReference type="AlphaFoldDB" id="A0A2C9CPA1"/>
<accession>A0A2C9CPA1</accession>
<sequence>MPSTTSNTSIFPNAPESLPVQIGGFNCLNSALTTSKQLKSNDPRAAIDLLIAHHDAIAAYGCPNNKPRHVITCAGAEGEGPTPGDALHSWTIRARYLLAEVIQ</sequence>
<evidence type="ECO:0000313" key="2">
    <source>
        <dbReference type="Proteomes" id="UP000220034"/>
    </source>
</evidence>
<dbReference type="EMBL" id="OCTN01000002">
    <property type="protein sequence ID" value="SOH93351.1"/>
    <property type="molecule type" value="Genomic_DNA"/>
</dbReference>
<keyword evidence="2" id="KW-1185">Reference proteome</keyword>
<dbReference type="Proteomes" id="UP000220034">
    <property type="component" value="Unassembled WGS sequence"/>
</dbReference>
<dbReference type="RefSeq" id="WP_097928938.1">
    <property type="nucleotide sequence ID" value="NZ_OCTN01000002.1"/>
</dbReference>
<name>A0A2C9CPA1_9RHOB</name>
<organism evidence="1 2">
    <name type="scientific">Pontivivens marinum</name>
    <dbReference type="NCBI Taxonomy" id="1690039"/>
    <lineage>
        <taxon>Bacteria</taxon>
        <taxon>Pseudomonadati</taxon>
        <taxon>Pseudomonadota</taxon>
        <taxon>Alphaproteobacteria</taxon>
        <taxon>Rhodobacterales</taxon>
        <taxon>Paracoccaceae</taxon>
        <taxon>Pontivivens</taxon>
    </lineage>
</organism>
<gene>
    <name evidence="1" type="ORF">SAMN06273572_10227</name>
</gene>